<dbReference type="Ensembl" id="ENSLBET00000029308.1">
    <property type="protein sequence ID" value="ENSLBEP00000027976.1"/>
    <property type="gene ID" value="ENSLBEG00000021205.1"/>
</dbReference>
<dbReference type="InterPro" id="IPR051261">
    <property type="entry name" value="NLR"/>
</dbReference>
<dbReference type="Proteomes" id="UP000261660">
    <property type="component" value="Unplaced"/>
</dbReference>
<dbReference type="Pfam" id="PF05729">
    <property type="entry name" value="NACHT"/>
    <property type="match status" value="1"/>
</dbReference>
<dbReference type="InterPro" id="IPR001611">
    <property type="entry name" value="Leu-rich_rpt"/>
</dbReference>
<evidence type="ECO:0000256" key="3">
    <source>
        <dbReference type="ARBA" id="ARBA00022614"/>
    </source>
</evidence>
<keyword evidence="6" id="KW-0067">ATP-binding</keyword>
<dbReference type="Gene3D" id="3.80.10.10">
    <property type="entry name" value="Ribonuclease Inhibitor"/>
    <property type="match status" value="1"/>
</dbReference>
<keyword evidence="4" id="KW-0677">Repeat</keyword>
<accession>A0A3Q3G4G9</accession>
<name>A0A3Q3G4G9_9LABR</name>
<dbReference type="SMART" id="SM01288">
    <property type="entry name" value="FISNA"/>
    <property type="match status" value="1"/>
</dbReference>
<dbReference type="SUPFAM" id="SSF52540">
    <property type="entry name" value="P-loop containing nucleoside triphosphate hydrolases"/>
    <property type="match status" value="1"/>
</dbReference>
<dbReference type="SUPFAM" id="SSF52047">
    <property type="entry name" value="RNI-like"/>
    <property type="match status" value="1"/>
</dbReference>
<dbReference type="InterPro" id="IPR041267">
    <property type="entry name" value="NLRP_HD2"/>
</dbReference>
<evidence type="ECO:0000256" key="1">
    <source>
        <dbReference type="ARBA" id="ARBA00004496"/>
    </source>
</evidence>
<evidence type="ECO:0000256" key="5">
    <source>
        <dbReference type="ARBA" id="ARBA00022741"/>
    </source>
</evidence>
<dbReference type="Pfam" id="PF17776">
    <property type="entry name" value="NLRC4_HD2"/>
    <property type="match status" value="2"/>
</dbReference>
<dbReference type="Pfam" id="PF17779">
    <property type="entry name" value="WHD_NOD2"/>
    <property type="match status" value="1"/>
</dbReference>
<organism evidence="8 9">
    <name type="scientific">Labrus bergylta</name>
    <name type="common">ballan wrasse</name>
    <dbReference type="NCBI Taxonomy" id="56723"/>
    <lineage>
        <taxon>Eukaryota</taxon>
        <taxon>Metazoa</taxon>
        <taxon>Chordata</taxon>
        <taxon>Craniata</taxon>
        <taxon>Vertebrata</taxon>
        <taxon>Euteleostomi</taxon>
        <taxon>Actinopterygii</taxon>
        <taxon>Neopterygii</taxon>
        <taxon>Teleostei</taxon>
        <taxon>Neoteleostei</taxon>
        <taxon>Acanthomorphata</taxon>
        <taxon>Eupercaria</taxon>
        <taxon>Labriformes</taxon>
        <taxon>Labridae</taxon>
        <taxon>Labrus</taxon>
    </lineage>
</organism>
<dbReference type="STRING" id="56723.ENSLBEP00000027976"/>
<dbReference type="SMART" id="SM00368">
    <property type="entry name" value="LRR_RI"/>
    <property type="match status" value="1"/>
</dbReference>
<reference evidence="8" key="2">
    <citation type="submission" date="2025-09" db="UniProtKB">
        <authorList>
            <consortium name="Ensembl"/>
        </authorList>
    </citation>
    <scope>IDENTIFICATION</scope>
</reference>
<dbReference type="Gene3D" id="3.40.50.300">
    <property type="entry name" value="P-loop containing nucleotide triphosphate hydrolases"/>
    <property type="match status" value="1"/>
</dbReference>
<dbReference type="InterPro" id="IPR007111">
    <property type="entry name" value="NACHT_NTPase"/>
</dbReference>
<dbReference type="Pfam" id="PF13516">
    <property type="entry name" value="LRR_6"/>
    <property type="match status" value="1"/>
</dbReference>
<keyword evidence="9" id="KW-1185">Reference proteome</keyword>
<dbReference type="InterPro" id="IPR027417">
    <property type="entry name" value="P-loop_NTPase"/>
</dbReference>
<dbReference type="InParanoid" id="A0A3Q3G4G9"/>
<feature type="domain" description="FISNA" evidence="7">
    <location>
        <begin position="54"/>
        <end position="118"/>
    </location>
</feature>
<dbReference type="Pfam" id="PF14484">
    <property type="entry name" value="FISNA"/>
    <property type="match status" value="1"/>
</dbReference>
<dbReference type="InterPro" id="IPR041075">
    <property type="entry name" value="NOD1/2_WH"/>
</dbReference>
<sequence length="609" mass="70454">RQHQKKLTAELKKRILSRHERELKRFKTDTELHEIHEPEDKKRKKISGKHLFQAYRKKVGKQYLQRELLMSVKRTKHRDLYIIEGERGEVNIQHETVQIEGAKFKPKETSIKYDTIFEPAVGKPKNIKSVLTTGMAGIGKSFATMKYMLDWAEDTSHTDIFFMFPLSFRELNLRKDEMHSLEELIYSFFPGMKTSEIEDYDKYNILIVLDGFDECRLDLDFNESEECTDVKKQTSVKVLLTNLILGNLLSKAQVWITSRPAASNSIPAGKVDRVTEVRGFNDDQKEEYFRKRFDDKDLAEKILSHVKTSRTVYIMCHIPVFCWLTSTVLEDFVERKEVGKMPSTLTDMYIHFVLLQCRQANVKYGTDETIVSLGKLAFEGLETGDLVFTEETLTECGVNITEAAVFSGIFTQIKRERHGLYQQKLFCFVHLSIQEFMAAFYAFHTFSDKNVNLLAKPPSTDTDVPESDFYRTAVDKALDSRNGNWDLFLQNNKETNEKTIGYIKEKIREENSDADQNFNLFHCLNELNDQSLVKELLFLIEFLINKHFHRLSWCELTAESCKGLLSSVLNSASSNLTELDLSHNDLLDTGVKLIAEGLMSLHCKLEILK</sequence>
<dbReference type="GO" id="GO:0005737">
    <property type="term" value="C:cytoplasm"/>
    <property type="evidence" value="ECO:0007669"/>
    <property type="project" value="UniProtKB-SubCell"/>
</dbReference>
<proteinExistence type="predicted"/>
<evidence type="ECO:0000256" key="6">
    <source>
        <dbReference type="ARBA" id="ARBA00022840"/>
    </source>
</evidence>
<keyword evidence="3" id="KW-0433">Leucine-rich repeat</keyword>
<dbReference type="PANTHER" id="PTHR24106">
    <property type="entry name" value="NACHT, LRR AND CARD DOMAINS-CONTAINING"/>
    <property type="match status" value="1"/>
</dbReference>
<keyword evidence="2" id="KW-0963">Cytoplasm</keyword>
<protein>
    <recommendedName>
        <fullName evidence="7">FISNA domain-containing protein</fullName>
    </recommendedName>
</protein>
<dbReference type="InterPro" id="IPR032675">
    <property type="entry name" value="LRR_dom_sf"/>
</dbReference>
<evidence type="ECO:0000256" key="4">
    <source>
        <dbReference type="ARBA" id="ARBA00022737"/>
    </source>
</evidence>
<comment type="subcellular location">
    <subcellularLocation>
        <location evidence="1">Cytoplasm</location>
    </subcellularLocation>
</comment>
<evidence type="ECO:0000256" key="2">
    <source>
        <dbReference type="ARBA" id="ARBA00022490"/>
    </source>
</evidence>
<evidence type="ECO:0000259" key="7">
    <source>
        <dbReference type="SMART" id="SM01288"/>
    </source>
</evidence>
<dbReference type="GeneTree" id="ENSGT01150000286904"/>
<dbReference type="AlphaFoldDB" id="A0A3Q3G4G9"/>
<dbReference type="GO" id="GO:0005524">
    <property type="term" value="F:ATP binding"/>
    <property type="evidence" value="ECO:0007669"/>
    <property type="project" value="UniProtKB-KW"/>
</dbReference>
<dbReference type="InterPro" id="IPR029495">
    <property type="entry name" value="NACHT-assoc"/>
</dbReference>
<evidence type="ECO:0000313" key="8">
    <source>
        <dbReference type="Ensembl" id="ENSLBEP00000027976.1"/>
    </source>
</evidence>
<keyword evidence="5" id="KW-0547">Nucleotide-binding</keyword>
<reference evidence="8" key="1">
    <citation type="submission" date="2025-08" db="UniProtKB">
        <authorList>
            <consortium name="Ensembl"/>
        </authorList>
    </citation>
    <scope>IDENTIFICATION</scope>
</reference>
<evidence type="ECO:0000313" key="9">
    <source>
        <dbReference type="Proteomes" id="UP000261660"/>
    </source>
</evidence>